<evidence type="ECO:0000313" key="2">
    <source>
        <dbReference type="EnsemblPlants" id="OB06G28260.1"/>
    </source>
</evidence>
<reference evidence="2" key="1">
    <citation type="journal article" date="2013" name="Nat. Commun.">
        <title>Whole-genome sequencing of Oryza brachyantha reveals mechanisms underlying Oryza genome evolution.</title>
        <authorList>
            <person name="Chen J."/>
            <person name="Huang Q."/>
            <person name="Gao D."/>
            <person name="Wang J."/>
            <person name="Lang Y."/>
            <person name="Liu T."/>
            <person name="Li B."/>
            <person name="Bai Z."/>
            <person name="Luis Goicoechea J."/>
            <person name="Liang C."/>
            <person name="Chen C."/>
            <person name="Zhang W."/>
            <person name="Sun S."/>
            <person name="Liao Y."/>
            <person name="Zhang X."/>
            <person name="Yang L."/>
            <person name="Song C."/>
            <person name="Wang M."/>
            <person name="Shi J."/>
            <person name="Liu G."/>
            <person name="Liu J."/>
            <person name="Zhou H."/>
            <person name="Zhou W."/>
            <person name="Yu Q."/>
            <person name="An N."/>
            <person name="Chen Y."/>
            <person name="Cai Q."/>
            <person name="Wang B."/>
            <person name="Liu B."/>
            <person name="Min J."/>
            <person name="Huang Y."/>
            <person name="Wu H."/>
            <person name="Li Z."/>
            <person name="Zhang Y."/>
            <person name="Yin Y."/>
            <person name="Song W."/>
            <person name="Jiang J."/>
            <person name="Jackson S.A."/>
            <person name="Wing R.A."/>
            <person name="Wang J."/>
            <person name="Chen M."/>
        </authorList>
    </citation>
    <scope>NUCLEOTIDE SEQUENCE [LARGE SCALE GENOMIC DNA]</scope>
    <source>
        <strain evidence="2">cv. IRGC 101232</strain>
    </source>
</reference>
<dbReference type="AlphaFoldDB" id="J3MFN2"/>
<dbReference type="Gramene" id="OB06G28260.1">
    <property type="protein sequence ID" value="OB06G28260.1"/>
    <property type="gene ID" value="OB06G28260"/>
</dbReference>
<name>J3MFN2_ORYBR</name>
<dbReference type="EnsemblPlants" id="OB06G28260.1">
    <property type="protein sequence ID" value="OB06G28260.1"/>
    <property type="gene ID" value="OB06G28260"/>
</dbReference>
<evidence type="ECO:0000256" key="1">
    <source>
        <dbReference type="SAM" id="MobiDB-lite"/>
    </source>
</evidence>
<dbReference type="HOGENOM" id="CLU_2267929_0_0_1"/>
<accession>J3MFN2</accession>
<proteinExistence type="predicted"/>
<protein>
    <submittedName>
        <fullName evidence="2">Uncharacterized protein</fullName>
    </submittedName>
</protein>
<organism evidence="2">
    <name type="scientific">Oryza brachyantha</name>
    <name type="common">malo sina</name>
    <dbReference type="NCBI Taxonomy" id="4533"/>
    <lineage>
        <taxon>Eukaryota</taxon>
        <taxon>Viridiplantae</taxon>
        <taxon>Streptophyta</taxon>
        <taxon>Embryophyta</taxon>
        <taxon>Tracheophyta</taxon>
        <taxon>Spermatophyta</taxon>
        <taxon>Magnoliopsida</taxon>
        <taxon>Liliopsida</taxon>
        <taxon>Poales</taxon>
        <taxon>Poaceae</taxon>
        <taxon>BOP clade</taxon>
        <taxon>Oryzoideae</taxon>
        <taxon>Oryzeae</taxon>
        <taxon>Oryzinae</taxon>
        <taxon>Oryza</taxon>
    </lineage>
</organism>
<reference evidence="2" key="2">
    <citation type="submission" date="2013-04" db="UniProtKB">
        <authorList>
            <consortium name="EnsemblPlants"/>
        </authorList>
    </citation>
    <scope>IDENTIFICATION</scope>
</reference>
<dbReference type="Proteomes" id="UP000006038">
    <property type="component" value="Chromosome 6"/>
</dbReference>
<evidence type="ECO:0000313" key="3">
    <source>
        <dbReference type="Proteomes" id="UP000006038"/>
    </source>
</evidence>
<sequence length="103" mass="11536">MKKVDVLADGSPEIKVKADELNKRFKASTYINQGAKNILKVVQVFRTKGNAAVHPPSLEPEFMVQLTWPTLDPIGGESAVQDDELNKKKKEHYHHQQASQLVS</sequence>
<keyword evidence="3" id="KW-1185">Reference proteome</keyword>
<feature type="region of interest" description="Disordered" evidence="1">
    <location>
        <begin position="75"/>
        <end position="103"/>
    </location>
</feature>